<evidence type="ECO:0000256" key="9">
    <source>
        <dbReference type="PROSITE-ProRule" id="PRU00169"/>
    </source>
</evidence>
<keyword evidence="2" id="KW-0963">Cytoplasm</keyword>
<dbReference type="GO" id="GO:0032993">
    <property type="term" value="C:protein-DNA complex"/>
    <property type="evidence" value="ECO:0007669"/>
    <property type="project" value="TreeGrafter"/>
</dbReference>
<evidence type="ECO:0000256" key="10">
    <source>
        <dbReference type="PROSITE-ProRule" id="PRU01091"/>
    </source>
</evidence>
<dbReference type="SUPFAM" id="SSF52172">
    <property type="entry name" value="CheY-like"/>
    <property type="match status" value="1"/>
</dbReference>
<dbReference type="RefSeq" id="WP_189043909.1">
    <property type="nucleotide sequence ID" value="NZ_BMJQ01000003.1"/>
</dbReference>
<dbReference type="PROSITE" id="PS51755">
    <property type="entry name" value="OMPR_PHOB"/>
    <property type="match status" value="1"/>
</dbReference>
<dbReference type="PANTHER" id="PTHR48111">
    <property type="entry name" value="REGULATOR OF RPOS"/>
    <property type="match status" value="1"/>
</dbReference>
<dbReference type="InterPro" id="IPR001867">
    <property type="entry name" value="OmpR/PhoB-type_DNA-bd"/>
</dbReference>
<evidence type="ECO:0000256" key="2">
    <source>
        <dbReference type="ARBA" id="ARBA00022490"/>
    </source>
</evidence>
<feature type="domain" description="Response regulatory" evidence="11">
    <location>
        <begin position="3"/>
        <end position="116"/>
    </location>
</feature>
<dbReference type="PROSITE" id="PS50110">
    <property type="entry name" value="RESPONSE_REGULATORY"/>
    <property type="match status" value="1"/>
</dbReference>
<dbReference type="Proteomes" id="UP000646365">
    <property type="component" value="Unassembled WGS sequence"/>
</dbReference>
<keyword evidence="7" id="KW-0804">Transcription</keyword>
<feature type="DNA-binding region" description="OmpR/PhoB-type" evidence="10">
    <location>
        <begin position="132"/>
        <end position="232"/>
    </location>
</feature>
<dbReference type="GO" id="GO:0005829">
    <property type="term" value="C:cytosol"/>
    <property type="evidence" value="ECO:0007669"/>
    <property type="project" value="TreeGrafter"/>
</dbReference>
<keyword evidence="14" id="KW-1185">Reference proteome</keyword>
<name>A0A8J3E2L2_9PROT</name>
<dbReference type="AlphaFoldDB" id="A0A8J3E2L2"/>
<evidence type="ECO:0000256" key="6">
    <source>
        <dbReference type="ARBA" id="ARBA00023125"/>
    </source>
</evidence>
<dbReference type="Pfam" id="PF00486">
    <property type="entry name" value="Trans_reg_C"/>
    <property type="match status" value="1"/>
</dbReference>
<evidence type="ECO:0000256" key="1">
    <source>
        <dbReference type="ARBA" id="ARBA00004496"/>
    </source>
</evidence>
<dbReference type="InterPro" id="IPR016032">
    <property type="entry name" value="Sig_transdc_resp-reg_C-effctor"/>
</dbReference>
<organism evidence="13 14">
    <name type="scientific">Aliidongia dinghuensis</name>
    <dbReference type="NCBI Taxonomy" id="1867774"/>
    <lineage>
        <taxon>Bacteria</taxon>
        <taxon>Pseudomonadati</taxon>
        <taxon>Pseudomonadota</taxon>
        <taxon>Alphaproteobacteria</taxon>
        <taxon>Rhodospirillales</taxon>
        <taxon>Dongiaceae</taxon>
        <taxon>Aliidongia</taxon>
    </lineage>
</organism>
<dbReference type="Pfam" id="PF00072">
    <property type="entry name" value="Response_reg"/>
    <property type="match status" value="1"/>
</dbReference>
<evidence type="ECO:0000313" key="14">
    <source>
        <dbReference type="Proteomes" id="UP000646365"/>
    </source>
</evidence>
<dbReference type="Gene3D" id="3.40.50.2300">
    <property type="match status" value="1"/>
</dbReference>
<proteinExistence type="predicted"/>
<evidence type="ECO:0000256" key="5">
    <source>
        <dbReference type="ARBA" id="ARBA00023015"/>
    </source>
</evidence>
<dbReference type="EMBL" id="BMJQ01000003">
    <property type="protein sequence ID" value="GGF09428.1"/>
    <property type="molecule type" value="Genomic_DNA"/>
</dbReference>
<dbReference type="InterPro" id="IPR011006">
    <property type="entry name" value="CheY-like_superfamily"/>
</dbReference>
<evidence type="ECO:0000256" key="7">
    <source>
        <dbReference type="ARBA" id="ARBA00023163"/>
    </source>
</evidence>
<dbReference type="PANTHER" id="PTHR48111:SF4">
    <property type="entry name" value="DNA-BINDING DUAL TRANSCRIPTIONAL REGULATOR OMPR"/>
    <property type="match status" value="1"/>
</dbReference>
<accession>A0A8J3E2L2</accession>
<dbReference type="GO" id="GO:0000976">
    <property type="term" value="F:transcription cis-regulatory region binding"/>
    <property type="evidence" value="ECO:0007669"/>
    <property type="project" value="TreeGrafter"/>
</dbReference>
<feature type="domain" description="OmpR/PhoB-type" evidence="12">
    <location>
        <begin position="132"/>
        <end position="232"/>
    </location>
</feature>
<comment type="caution">
    <text evidence="13">The sequence shown here is derived from an EMBL/GenBank/DDBJ whole genome shotgun (WGS) entry which is preliminary data.</text>
</comment>
<dbReference type="Gene3D" id="6.10.250.690">
    <property type="match status" value="1"/>
</dbReference>
<keyword evidence="4" id="KW-0902">Two-component regulatory system</keyword>
<dbReference type="SMART" id="SM00448">
    <property type="entry name" value="REC"/>
    <property type="match status" value="1"/>
</dbReference>
<evidence type="ECO:0000256" key="3">
    <source>
        <dbReference type="ARBA" id="ARBA00022553"/>
    </source>
</evidence>
<dbReference type="GO" id="GO:0006355">
    <property type="term" value="P:regulation of DNA-templated transcription"/>
    <property type="evidence" value="ECO:0007669"/>
    <property type="project" value="InterPro"/>
</dbReference>
<keyword evidence="3 9" id="KW-0597">Phosphoprotein</keyword>
<reference evidence="13" key="2">
    <citation type="submission" date="2020-09" db="EMBL/GenBank/DDBJ databases">
        <authorList>
            <person name="Sun Q."/>
            <person name="Zhou Y."/>
        </authorList>
    </citation>
    <scope>NUCLEOTIDE SEQUENCE</scope>
    <source>
        <strain evidence="13">CGMCC 1.15725</strain>
    </source>
</reference>
<evidence type="ECO:0000256" key="8">
    <source>
        <dbReference type="ARBA" id="ARBA00067337"/>
    </source>
</evidence>
<dbReference type="InterPro" id="IPR001789">
    <property type="entry name" value="Sig_transdc_resp-reg_receiver"/>
</dbReference>
<dbReference type="InterPro" id="IPR036388">
    <property type="entry name" value="WH-like_DNA-bd_sf"/>
</dbReference>
<dbReference type="InterPro" id="IPR039420">
    <property type="entry name" value="WalR-like"/>
</dbReference>
<dbReference type="GO" id="GO:0000156">
    <property type="term" value="F:phosphorelay response regulator activity"/>
    <property type="evidence" value="ECO:0007669"/>
    <property type="project" value="TreeGrafter"/>
</dbReference>
<evidence type="ECO:0000259" key="12">
    <source>
        <dbReference type="PROSITE" id="PS51755"/>
    </source>
</evidence>
<dbReference type="FunFam" id="1.10.10.10:FF:000099">
    <property type="entry name" value="Two-component system response regulator TorR"/>
    <property type="match status" value="1"/>
</dbReference>
<dbReference type="SMART" id="SM00862">
    <property type="entry name" value="Trans_reg_C"/>
    <property type="match status" value="1"/>
</dbReference>
<reference evidence="13" key="1">
    <citation type="journal article" date="2014" name="Int. J. Syst. Evol. Microbiol.">
        <title>Complete genome sequence of Corynebacterium casei LMG S-19264T (=DSM 44701T), isolated from a smear-ripened cheese.</title>
        <authorList>
            <consortium name="US DOE Joint Genome Institute (JGI-PGF)"/>
            <person name="Walter F."/>
            <person name="Albersmeier A."/>
            <person name="Kalinowski J."/>
            <person name="Ruckert C."/>
        </authorList>
    </citation>
    <scope>NUCLEOTIDE SEQUENCE</scope>
    <source>
        <strain evidence="13">CGMCC 1.15725</strain>
    </source>
</reference>
<dbReference type="Gene3D" id="1.10.10.10">
    <property type="entry name" value="Winged helix-like DNA-binding domain superfamily/Winged helix DNA-binding domain"/>
    <property type="match status" value="1"/>
</dbReference>
<gene>
    <name evidence="13" type="ORF">GCM10011611_13640</name>
</gene>
<comment type="subcellular location">
    <subcellularLocation>
        <location evidence="1">Cytoplasm</location>
    </subcellularLocation>
</comment>
<protein>
    <recommendedName>
        <fullName evidence="8">Regulatory protein VirG</fullName>
    </recommendedName>
</protein>
<evidence type="ECO:0000256" key="4">
    <source>
        <dbReference type="ARBA" id="ARBA00023012"/>
    </source>
</evidence>
<feature type="modified residue" description="4-aspartylphosphate" evidence="9">
    <location>
        <position position="52"/>
    </location>
</feature>
<keyword evidence="5" id="KW-0805">Transcription regulation</keyword>
<dbReference type="SUPFAM" id="SSF46894">
    <property type="entry name" value="C-terminal effector domain of the bipartite response regulators"/>
    <property type="match status" value="1"/>
</dbReference>
<evidence type="ECO:0000313" key="13">
    <source>
        <dbReference type="EMBL" id="GGF09428.1"/>
    </source>
</evidence>
<sequence length="244" mass="26684">MQHLLVIEDEDFSRSLLSAYLETNGFVVSGVGSGEQGLAAIDTGKIDVVLLDLGLPDVDGIEVLKRIRARSPIPVIIISSRERVEDRLVALEAGADDFLVKPFDPRELAARLKVVLRRTGAGPLSDRDAAELKELRFEGWKLRFATRDLISPAGGEIALTPSEFNLLAALASAPLRVLSREKLLDAIARKEDAPIDRTIDVLVSRLRRKLETDPRKPQLIVTVPGFGYRFAASVTENLSPDAAL</sequence>
<evidence type="ECO:0000259" key="11">
    <source>
        <dbReference type="PROSITE" id="PS50110"/>
    </source>
</evidence>
<keyword evidence="6 10" id="KW-0238">DNA-binding</keyword>
<dbReference type="CDD" id="cd00383">
    <property type="entry name" value="trans_reg_C"/>
    <property type="match status" value="1"/>
</dbReference>